<dbReference type="PANTHER" id="PTHR12713">
    <property type="entry name" value="VACUOLAR ATP SYNTHASE SUBUNIT G"/>
    <property type="match status" value="1"/>
</dbReference>
<name>A0A8J2HTP1_COTCN</name>
<dbReference type="GO" id="GO:0098793">
    <property type="term" value="C:presynapse"/>
    <property type="evidence" value="ECO:0007669"/>
    <property type="project" value="GOC"/>
</dbReference>
<dbReference type="PANTHER" id="PTHR12713:SF11">
    <property type="entry name" value="V-TYPE PROTON ATPASE SUBUNIT G"/>
    <property type="match status" value="1"/>
</dbReference>
<dbReference type="FunFam" id="1.20.5.2950:FF:000001">
    <property type="entry name" value="V-type proton ATPase subunit G"/>
    <property type="match status" value="1"/>
</dbReference>
<dbReference type="InterPro" id="IPR005124">
    <property type="entry name" value="V-ATPase_G"/>
</dbReference>
<dbReference type="AlphaFoldDB" id="A0A8J2HTP1"/>
<dbReference type="GO" id="GO:0016887">
    <property type="term" value="F:ATP hydrolysis activity"/>
    <property type="evidence" value="ECO:0007669"/>
    <property type="project" value="TreeGrafter"/>
</dbReference>
<protein>
    <recommendedName>
        <fullName evidence="5">V-type proton ATPase subunit G</fullName>
    </recommendedName>
</protein>
<evidence type="ECO:0000256" key="2">
    <source>
        <dbReference type="ARBA" id="ARBA00022448"/>
    </source>
</evidence>
<proteinExistence type="inferred from homology"/>
<dbReference type="NCBIfam" id="TIGR01147">
    <property type="entry name" value="V_ATP_synt_G"/>
    <property type="match status" value="1"/>
</dbReference>
<dbReference type="OrthoDB" id="250802at2759"/>
<evidence type="ECO:0000313" key="7">
    <source>
        <dbReference type="EMBL" id="CAG5108564.1"/>
    </source>
</evidence>
<dbReference type="Proteomes" id="UP000786811">
    <property type="component" value="Unassembled WGS sequence"/>
</dbReference>
<evidence type="ECO:0000256" key="5">
    <source>
        <dbReference type="RuleBase" id="RU364019"/>
    </source>
</evidence>
<comment type="subunit">
    <text evidence="5">V-ATPase is a heteromultimeric enzyme made up of two complexes: the ATP-hydrolytic V1 complex and the proton translocation V0 complex.</text>
</comment>
<evidence type="ECO:0000256" key="3">
    <source>
        <dbReference type="ARBA" id="ARBA00022781"/>
    </source>
</evidence>
<dbReference type="GO" id="GO:0097401">
    <property type="term" value="P:synaptic vesicle lumen acidification"/>
    <property type="evidence" value="ECO:0007669"/>
    <property type="project" value="TreeGrafter"/>
</dbReference>
<keyword evidence="8" id="KW-1185">Reference proteome</keyword>
<comment type="function">
    <text evidence="5">Subunit of the V1 complex of vacuolar(H+)-ATPase (V-ATPase), a multisubunit enzyme composed of a peripheral complex (V1) that hydrolyzes ATP and a membrane integral complex (V0) that translocates protons. V-ATPase is responsible for acidifying and maintaining the pH of intracellular compartments and in some cell types, is targeted to the plasma membrane, where it is responsible for acidifying the extracellular environment.</text>
</comment>
<comment type="similarity">
    <text evidence="1 5">Belongs to the V-ATPase G subunit family.</text>
</comment>
<feature type="compositionally biased region" description="Basic and acidic residues" evidence="6">
    <location>
        <begin position="35"/>
        <end position="44"/>
    </location>
</feature>
<accession>A0A8J2HTP1</accession>
<organism evidence="7 8">
    <name type="scientific">Cotesia congregata</name>
    <name type="common">Parasitoid wasp</name>
    <name type="synonym">Apanteles congregatus</name>
    <dbReference type="NCBI Taxonomy" id="51543"/>
    <lineage>
        <taxon>Eukaryota</taxon>
        <taxon>Metazoa</taxon>
        <taxon>Ecdysozoa</taxon>
        <taxon>Arthropoda</taxon>
        <taxon>Hexapoda</taxon>
        <taxon>Insecta</taxon>
        <taxon>Pterygota</taxon>
        <taxon>Neoptera</taxon>
        <taxon>Endopterygota</taxon>
        <taxon>Hymenoptera</taxon>
        <taxon>Apocrita</taxon>
        <taxon>Ichneumonoidea</taxon>
        <taxon>Braconidae</taxon>
        <taxon>Microgastrinae</taxon>
        <taxon>Cotesia</taxon>
    </lineage>
</organism>
<keyword evidence="4 5" id="KW-0406">Ion transport</keyword>
<sequence>MASQTQGIQQLLAAEKKAADKVTEARKRKARRLKQAKEEAQDEIEKYRQEREKQFKEFEAKHMGSKEGVAARIDADTKLKIEEMNSQLLTHKDAVIQKILELVYDIKPELHRNYRIEA</sequence>
<reference evidence="7" key="1">
    <citation type="submission" date="2021-04" db="EMBL/GenBank/DDBJ databases">
        <authorList>
            <person name="Chebbi M.A.C M."/>
        </authorList>
    </citation>
    <scope>NUCLEOTIDE SEQUENCE</scope>
</reference>
<keyword evidence="2 5" id="KW-0813">Transport</keyword>
<evidence type="ECO:0000256" key="1">
    <source>
        <dbReference type="ARBA" id="ARBA00010066"/>
    </source>
</evidence>
<comment type="caution">
    <text evidence="7">The sequence shown here is derived from an EMBL/GenBank/DDBJ whole genome shotgun (WGS) entry which is preliminary data.</text>
</comment>
<feature type="region of interest" description="Disordered" evidence="6">
    <location>
        <begin position="19"/>
        <end position="44"/>
    </location>
</feature>
<keyword evidence="3 5" id="KW-0375">Hydrogen ion transport</keyword>
<evidence type="ECO:0000313" key="8">
    <source>
        <dbReference type="Proteomes" id="UP000786811"/>
    </source>
</evidence>
<dbReference type="Pfam" id="PF03179">
    <property type="entry name" value="V-ATPase_G"/>
    <property type="match status" value="1"/>
</dbReference>
<dbReference type="GO" id="GO:0000221">
    <property type="term" value="C:vacuolar proton-transporting V-type ATPase, V1 domain"/>
    <property type="evidence" value="ECO:0007669"/>
    <property type="project" value="TreeGrafter"/>
</dbReference>
<evidence type="ECO:0000256" key="6">
    <source>
        <dbReference type="SAM" id="MobiDB-lite"/>
    </source>
</evidence>
<gene>
    <name evidence="7" type="ORF">HICCMSTLAB_LOCUS13300</name>
</gene>
<dbReference type="Gene3D" id="1.20.5.2950">
    <property type="match status" value="1"/>
</dbReference>
<evidence type="ECO:0000256" key="4">
    <source>
        <dbReference type="ARBA" id="ARBA00023065"/>
    </source>
</evidence>
<dbReference type="GO" id="GO:0046961">
    <property type="term" value="F:proton-transporting ATPase activity, rotational mechanism"/>
    <property type="evidence" value="ECO:0007669"/>
    <property type="project" value="InterPro"/>
</dbReference>
<dbReference type="EMBL" id="CAJNRD030001124">
    <property type="protein sequence ID" value="CAG5108564.1"/>
    <property type="molecule type" value="Genomic_DNA"/>
</dbReference>